<evidence type="ECO:0000256" key="6">
    <source>
        <dbReference type="ARBA" id="ARBA00022839"/>
    </source>
</evidence>
<keyword evidence="7" id="KW-0255">Endonuclease</keyword>
<feature type="domain" description="Calcineurin-like phosphoesterase" evidence="8">
    <location>
        <begin position="1"/>
        <end position="240"/>
    </location>
</feature>
<keyword evidence="11" id="KW-1185">Reference proteome</keyword>
<evidence type="ECO:0000313" key="10">
    <source>
        <dbReference type="EMBL" id="MBW6409338.1"/>
    </source>
</evidence>
<dbReference type="GO" id="GO:0004527">
    <property type="term" value="F:exonuclease activity"/>
    <property type="evidence" value="ECO:0007669"/>
    <property type="project" value="UniProtKB-KW"/>
</dbReference>
<keyword evidence="6 7" id="KW-0269">Exonuclease</keyword>
<keyword evidence="7" id="KW-0235">DNA replication</keyword>
<dbReference type="InterPro" id="IPR041796">
    <property type="entry name" value="Mre11_N"/>
</dbReference>
<dbReference type="NCBIfam" id="TIGR00619">
    <property type="entry name" value="sbcd"/>
    <property type="match status" value="1"/>
</dbReference>
<protein>
    <recommendedName>
        <fullName evidence="3 7">Nuclease SbcCD subunit D</fullName>
    </recommendedName>
</protein>
<dbReference type="InterPro" id="IPR004593">
    <property type="entry name" value="SbcD"/>
</dbReference>
<gene>
    <name evidence="7" type="primary">sbcD</name>
    <name evidence="10" type="ORF">KYD98_04475</name>
</gene>
<name>A0ABS7AL10_9CLOT</name>
<dbReference type="InterPro" id="IPR029052">
    <property type="entry name" value="Metallo-depent_PP-like"/>
</dbReference>
<dbReference type="Proteomes" id="UP001519921">
    <property type="component" value="Unassembled WGS sequence"/>
</dbReference>
<comment type="function">
    <text evidence="7">SbcCD cleaves DNA hairpin structures. These structures can inhibit DNA replication and are intermediates in certain DNA recombination reactions. The complex acts as a 3'-&gt;5' double strand exonuclease that can open hairpins. It also has a 5' single-strand endonuclease activity.</text>
</comment>
<feature type="domain" description="Nuclease SbcCD subunit D C-terminal" evidence="9">
    <location>
        <begin position="291"/>
        <end position="379"/>
    </location>
</feature>
<comment type="similarity">
    <text evidence="1 7">Belongs to the SbcD family.</text>
</comment>
<keyword evidence="5 7" id="KW-0378">Hydrolase</keyword>
<dbReference type="PANTHER" id="PTHR30337:SF0">
    <property type="entry name" value="NUCLEASE SBCCD SUBUNIT D"/>
    <property type="match status" value="1"/>
</dbReference>
<comment type="caution">
    <text evidence="10">The sequence shown here is derived from an EMBL/GenBank/DDBJ whole genome shotgun (WGS) entry which is preliminary data.</text>
</comment>
<keyword evidence="4 7" id="KW-0540">Nuclease</keyword>
<dbReference type="InterPro" id="IPR004843">
    <property type="entry name" value="Calcineurin-like_PHP"/>
</dbReference>
<organism evidence="10 11">
    <name type="scientific">Clostridium weizhouense</name>
    <dbReference type="NCBI Taxonomy" id="2859781"/>
    <lineage>
        <taxon>Bacteria</taxon>
        <taxon>Bacillati</taxon>
        <taxon>Bacillota</taxon>
        <taxon>Clostridia</taxon>
        <taxon>Eubacteriales</taxon>
        <taxon>Clostridiaceae</taxon>
        <taxon>Clostridium</taxon>
    </lineage>
</organism>
<reference evidence="10 11" key="1">
    <citation type="submission" date="2021-07" db="EMBL/GenBank/DDBJ databases">
        <title>Clostridium weizhouense sp. nov., an anaerobic bacterium isolated from activated sludge of Petroleum wastewater.</title>
        <authorList>
            <person name="Li Q."/>
        </authorList>
    </citation>
    <scope>NUCLEOTIDE SEQUENCE [LARGE SCALE GENOMIC DNA]</scope>
    <source>
        <strain evidence="10 11">YB-6</strain>
    </source>
</reference>
<proteinExistence type="inferred from homology"/>
<evidence type="ECO:0000256" key="1">
    <source>
        <dbReference type="ARBA" id="ARBA00010555"/>
    </source>
</evidence>
<evidence type="ECO:0000259" key="8">
    <source>
        <dbReference type="Pfam" id="PF00149"/>
    </source>
</evidence>
<dbReference type="Pfam" id="PF00149">
    <property type="entry name" value="Metallophos"/>
    <property type="match status" value="1"/>
</dbReference>
<keyword evidence="7" id="KW-0233">DNA recombination</keyword>
<dbReference type="RefSeq" id="WP_219778383.1">
    <property type="nucleotide sequence ID" value="NZ_JAHXPT010000002.1"/>
</dbReference>
<evidence type="ECO:0000256" key="3">
    <source>
        <dbReference type="ARBA" id="ARBA00013365"/>
    </source>
</evidence>
<evidence type="ECO:0000256" key="5">
    <source>
        <dbReference type="ARBA" id="ARBA00022801"/>
    </source>
</evidence>
<evidence type="ECO:0000256" key="7">
    <source>
        <dbReference type="RuleBase" id="RU363069"/>
    </source>
</evidence>
<sequence length="406" mass="46583">MRILHTGDWHLGKNLEGKSRMDEQELFLNDFVEIVKKNNIDLVIIAGDVYDSSNPPARAEKMFYDTLKKISSNGERITLVISGNHDNPERLISAGPLARDHGIIMVGTPKTIVQTGEYGRHKVIESGEGYIELEVNGEKTVILTVPYPSEKRLNEVLYGEMDAEEERVKSYSDRIHSLFDSLKVHYKEDTINLVASHLFSMGSEEGGSERSIQLGGSYIVDGGCFPDEAQYIALGHVHKPQVVPGTNKRARYCGSPIHYNRKEINFDKKCFIVDIKSGEVPDIEEIKLNVYKPIEVWKCSNIDEAILKCKENSERECWVYLEIETDRYIREDEIKQMKDFKKDILEIIPKIKINNEEYDIKNISEKSFDEIFKEFYKKERGVDADQEVVDLFLNIMSEVGEEDETN</sequence>
<dbReference type="InterPro" id="IPR050535">
    <property type="entry name" value="DNA_Repair-Maintenance_Comp"/>
</dbReference>
<dbReference type="InterPro" id="IPR026843">
    <property type="entry name" value="SbcD_C"/>
</dbReference>
<accession>A0ABS7AL10</accession>
<comment type="subunit">
    <text evidence="2 7">Heterodimer of SbcC and SbcD.</text>
</comment>
<evidence type="ECO:0000313" key="11">
    <source>
        <dbReference type="Proteomes" id="UP001519921"/>
    </source>
</evidence>
<dbReference type="Gene3D" id="3.60.21.10">
    <property type="match status" value="1"/>
</dbReference>
<dbReference type="PANTHER" id="PTHR30337">
    <property type="entry name" value="COMPONENT OF ATP-DEPENDENT DSDNA EXONUCLEASE"/>
    <property type="match status" value="1"/>
</dbReference>
<dbReference type="EMBL" id="JAHXPT010000002">
    <property type="protein sequence ID" value="MBW6409338.1"/>
    <property type="molecule type" value="Genomic_DNA"/>
</dbReference>
<evidence type="ECO:0000256" key="4">
    <source>
        <dbReference type="ARBA" id="ARBA00022722"/>
    </source>
</evidence>
<dbReference type="Pfam" id="PF12320">
    <property type="entry name" value="SbcD_C"/>
    <property type="match status" value="1"/>
</dbReference>
<dbReference type="CDD" id="cd00840">
    <property type="entry name" value="MPP_Mre11_N"/>
    <property type="match status" value="1"/>
</dbReference>
<dbReference type="SUPFAM" id="SSF56300">
    <property type="entry name" value="Metallo-dependent phosphatases"/>
    <property type="match status" value="1"/>
</dbReference>
<evidence type="ECO:0000259" key="9">
    <source>
        <dbReference type="Pfam" id="PF12320"/>
    </source>
</evidence>
<evidence type="ECO:0000256" key="2">
    <source>
        <dbReference type="ARBA" id="ARBA00011322"/>
    </source>
</evidence>